<gene>
    <name evidence="2" type="ORF">LzC2_21310</name>
</gene>
<dbReference type="Proteomes" id="UP000609651">
    <property type="component" value="Unassembled WGS sequence"/>
</dbReference>
<accession>A0ABX1VD66</accession>
<evidence type="ECO:0000313" key="3">
    <source>
        <dbReference type="Proteomes" id="UP000609651"/>
    </source>
</evidence>
<keyword evidence="3" id="KW-1185">Reference proteome</keyword>
<proteinExistence type="predicted"/>
<comment type="caution">
    <text evidence="2">The sequence shown here is derived from an EMBL/GenBank/DDBJ whole genome shotgun (WGS) entry which is preliminary data.</text>
</comment>
<evidence type="ECO:0000256" key="1">
    <source>
        <dbReference type="SAM" id="MobiDB-lite"/>
    </source>
</evidence>
<evidence type="ECO:0008006" key="4">
    <source>
        <dbReference type="Google" id="ProtNLM"/>
    </source>
</evidence>
<protein>
    <recommendedName>
        <fullName evidence="4">Thiamine-binding protein domain-containing protein</fullName>
    </recommendedName>
</protein>
<dbReference type="RefSeq" id="WP_171186680.1">
    <property type="nucleotide sequence ID" value="NZ_WTPX01000060.1"/>
</dbReference>
<dbReference type="EMBL" id="WTPX01000060">
    <property type="protein sequence ID" value="NNJ26052.1"/>
    <property type="molecule type" value="Genomic_DNA"/>
</dbReference>
<organism evidence="2 3">
    <name type="scientific">Alienimonas chondri</name>
    <dbReference type="NCBI Taxonomy" id="2681879"/>
    <lineage>
        <taxon>Bacteria</taxon>
        <taxon>Pseudomonadati</taxon>
        <taxon>Planctomycetota</taxon>
        <taxon>Planctomycetia</taxon>
        <taxon>Planctomycetales</taxon>
        <taxon>Planctomycetaceae</taxon>
        <taxon>Alienimonas</taxon>
    </lineage>
</organism>
<sequence>MPTHHFTVHPVPAEDHYDRFDEIGDRLWEAGCDDATYGMTCGKITIPFHREAATFQEAVRSAVAAVRSVGLEVDRVELDRDDLALMLGETTIEERLKRRESADEPAVAAAVSGMN</sequence>
<reference evidence="2 3" key="1">
    <citation type="journal article" date="2020" name="Syst. Appl. Microbiol.">
        <title>Alienimonas chondri sp. nov., a novel planctomycete isolated from the biofilm of the red alga Chondrus crispus.</title>
        <authorList>
            <person name="Vitorino I."/>
            <person name="Albuquerque L."/>
            <person name="Wiegand S."/>
            <person name="Kallscheuer N."/>
            <person name="da Costa M.S."/>
            <person name="Lobo-da-Cunha A."/>
            <person name="Jogler C."/>
            <person name="Lage O.M."/>
        </authorList>
    </citation>
    <scope>NUCLEOTIDE SEQUENCE [LARGE SCALE GENOMIC DNA]</scope>
    <source>
        <strain evidence="2 3">LzC2</strain>
    </source>
</reference>
<evidence type="ECO:0000313" key="2">
    <source>
        <dbReference type="EMBL" id="NNJ26052.1"/>
    </source>
</evidence>
<name>A0ABX1VD66_9PLAN</name>
<feature type="region of interest" description="Disordered" evidence="1">
    <location>
        <begin position="96"/>
        <end position="115"/>
    </location>
</feature>